<dbReference type="EMBL" id="JABBWG010000001">
    <property type="protein sequence ID" value="KAG1826721.1"/>
    <property type="molecule type" value="Genomic_DNA"/>
</dbReference>
<organism evidence="1 2">
    <name type="scientific">Suillus subaureus</name>
    <dbReference type="NCBI Taxonomy" id="48587"/>
    <lineage>
        <taxon>Eukaryota</taxon>
        <taxon>Fungi</taxon>
        <taxon>Dikarya</taxon>
        <taxon>Basidiomycota</taxon>
        <taxon>Agaricomycotina</taxon>
        <taxon>Agaricomycetes</taxon>
        <taxon>Agaricomycetidae</taxon>
        <taxon>Boletales</taxon>
        <taxon>Suillineae</taxon>
        <taxon>Suillaceae</taxon>
        <taxon>Suillus</taxon>
    </lineage>
</organism>
<sequence length="204" mass="23931">MDLIPFIGRDDHNHTTDCKLFWSDDVPRMAKELEVYLNPGAEQALEDFKQSRKYADSDIDHIAVCSAWSNKDDNRQLSRARELSSQNTELFQARLVGLGHDAKDVERMFEYHHYGVLDKELTGARWKRLIPKVERKLAELQEEWRLENQRKAIIPPQNFLKLCDVAEFIKSPPTEDKESDIYVFAEGFPDARYHDTTKPRNRRP</sequence>
<dbReference type="AlphaFoldDB" id="A0A9P7JJN3"/>
<comment type="caution">
    <text evidence="1">The sequence shown here is derived from an EMBL/GenBank/DDBJ whole genome shotgun (WGS) entry which is preliminary data.</text>
</comment>
<proteinExistence type="predicted"/>
<dbReference type="Proteomes" id="UP000807769">
    <property type="component" value="Unassembled WGS sequence"/>
</dbReference>
<reference evidence="1" key="1">
    <citation type="journal article" date="2020" name="New Phytol.">
        <title>Comparative genomics reveals dynamic genome evolution in host specialist ectomycorrhizal fungi.</title>
        <authorList>
            <person name="Lofgren L.A."/>
            <person name="Nguyen N.H."/>
            <person name="Vilgalys R."/>
            <person name="Ruytinx J."/>
            <person name="Liao H.L."/>
            <person name="Branco S."/>
            <person name="Kuo A."/>
            <person name="LaButti K."/>
            <person name="Lipzen A."/>
            <person name="Andreopoulos W."/>
            <person name="Pangilinan J."/>
            <person name="Riley R."/>
            <person name="Hundley H."/>
            <person name="Na H."/>
            <person name="Barry K."/>
            <person name="Grigoriev I.V."/>
            <person name="Stajich J.E."/>
            <person name="Kennedy P.G."/>
        </authorList>
    </citation>
    <scope>NUCLEOTIDE SEQUENCE</scope>
    <source>
        <strain evidence="1">MN1</strain>
    </source>
</reference>
<dbReference type="OrthoDB" id="10404122at2759"/>
<gene>
    <name evidence="1" type="ORF">BJ212DRAFT_939</name>
</gene>
<accession>A0A9P7JJN3</accession>
<name>A0A9P7JJN3_9AGAM</name>
<keyword evidence="2" id="KW-1185">Reference proteome</keyword>
<dbReference type="RefSeq" id="XP_041199568.1">
    <property type="nucleotide sequence ID" value="XM_041344394.1"/>
</dbReference>
<evidence type="ECO:0000313" key="2">
    <source>
        <dbReference type="Proteomes" id="UP000807769"/>
    </source>
</evidence>
<protein>
    <submittedName>
        <fullName evidence="1">Uncharacterized protein</fullName>
    </submittedName>
</protein>
<dbReference type="GeneID" id="64638410"/>
<evidence type="ECO:0000313" key="1">
    <source>
        <dbReference type="EMBL" id="KAG1826721.1"/>
    </source>
</evidence>